<protein>
    <submittedName>
        <fullName evidence="2">Acetyltransferase</fullName>
    </submittedName>
</protein>
<evidence type="ECO:0000313" key="3">
    <source>
        <dbReference type="Proteomes" id="UP000259328"/>
    </source>
</evidence>
<dbReference type="SUPFAM" id="SSF55729">
    <property type="entry name" value="Acyl-CoA N-acyltransferases (Nat)"/>
    <property type="match status" value="1"/>
</dbReference>
<sequence>MLTFTKYNDKNKNKIINYLYDKSDELNNTFLISDLENFKLDDQNIILYVGKQNKQIYQIFLVFYDNLVLYSQNQFLNLKMLRKLHLNHKIKNFIYGQNLIDPIDKYFLEHKISNSILKQELYKLDQNYFEQKYKDFITTSQQFVLDDIKAIINSRKQIKEFSELAESNFNLELQKENFLNHSYYGFIIKEANTVIAHAGTSAITNNTCTIGGVYTLENHRQKGLALDCLVNLIRKSIQDQKLPILFFSSSDAKKLYIKLGFVPHSNIFVAIIK</sequence>
<keyword evidence="2" id="KW-0808">Transferase</keyword>
<dbReference type="Pfam" id="PF12746">
    <property type="entry name" value="GNAT_acetyltran"/>
    <property type="match status" value="1"/>
</dbReference>
<reference evidence="3" key="1">
    <citation type="submission" date="2018-06" db="EMBL/GenBank/DDBJ databases">
        <authorList>
            <consortium name="Pathogen Informatics"/>
        </authorList>
    </citation>
    <scope>NUCLEOTIDE SEQUENCE [LARGE SCALE GENOMIC DNA]</scope>
    <source>
        <strain evidence="3">NCTC10124</strain>
    </source>
</reference>
<dbReference type="GO" id="GO:0016747">
    <property type="term" value="F:acyltransferase activity, transferring groups other than amino-acyl groups"/>
    <property type="evidence" value="ECO:0007669"/>
    <property type="project" value="InterPro"/>
</dbReference>
<proteinExistence type="predicted"/>
<dbReference type="EMBL" id="LS991953">
    <property type="protein sequence ID" value="SYV93065.1"/>
    <property type="molecule type" value="Genomic_DNA"/>
</dbReference>
<dbReference type="InterPro" id="IPR027365">
    <property type="entry name" value="GNAT_acetyltra_YdfB-like"/>
</dbReference>
<accession>A0A3B0PDZ2</accession>
<feature type="domain" description="N-acetyltransferase" evidence="1">
    <location>
        <begin position="146"/>
        <end position="273"/>
    </location>
</feature>
<name>A0A3B0PDZ2_MYCSY</name>
<dbReference type="Gene3D" id="3.40.630.30">
    <property type="match status" value="1"/>
</dbReference>
<evidence type="ECO:0000259" key="1">
    <source>
        <dbReference type="PROSITE" id="PS51186"/>
    </source>
</evidence>
<dbReference type="Proteomes" id="UP000259328">
    <property type="component" value="Chromosome"/>
</dbReference>
<dbReference type="RefSeq" id="WP_020003215.1">
    <property type="nucleotide sequence ID" value="NZ_LS991953.1"/>
</dbReference>
<dbReference type="InterPro" id="IPR000182">
    <property type="entry name" value="GNAT_dom"/>
</dbReference>
<gene>
    <name evidence="2" type="ORF">NCTC10124_00793</name>
</gene>
<dbReference type="GeneID" id="93530152"/>
<dbReference type="PROSITE" id="PS51186">
    <property type="entry name" value="GNAT"/>
    <property type="match status" value="1"/>
</dbReference>
<dbReference type="InterPro" id="IPR016181">
    <property type="entry name" value="Acyl_CoA_acyltransferase"/>
</dbReference>
<evidence type="ECO:0000313" key="2">
    <source>
        <dbReference type="EMBL" id="SYV93065.1"/>
    </source>
</evidence>
<organism evidence="2 3">
    <name type="scientific">Mycoplasmopsis synoviae</name>
    <name type="common">Mycoplasma synoviae</name>
    <dbReference type="NCBI Taxonomy" id="2109"/>
    <lineage>
        <taxon>Bacteria</taxon>
        <taxon>Bacillati</taxon>
        <taxon>Mycoplasmatota</taxon>
        <taxon>Mycoplasmoidales</taxon>
        <taxon>Metamycoplasmataceae</taxon>
        <taxon>Mycoplasmopsis</taxon>
    </lineage>
</organism>
<dbReference type="AlphaFoldDB" id="A0A3B0PDZ2"/>